<dbReference type="EMBL" id="ACUO01000048">
    <property type="protein sequence ID" value="EGN64359.1"/>
    <property type="molecule type" value="Genomic_DNA"/>
</dbReference>
<proteinExistence type="predicted"/>
<dbReference type="Pfam" id="PF03008">
    <property type="entry name" value="DUF234"/>
    <property type="match status" value="1"/>
</dbReference>
<evidence type="ECO:0000313" key="3">
    <source>
        <dbReference type="Proteomes" id="UP000004160"/>
    </source>
</evidence>
<gene>
    <name evidence="2" type="ORF">HMPREF0401_02568</name>
</gene>
<evidence type="ECO:0000313" key="2">
    <source>
        <dbReference type="EMBL" id="EGN64359.1"/>
    </source>
</evidence>
<evidence type="ECO:0000259" key="1">
    <source>
        <dbReference type="Pfam" id="PF03008"/>
    </source>
</evidence>
<comment type="caution">
    <text evidence="2">The sequence shown here is derived from an EMBL/GenBank/DDBJ whole genome shotgun (WGS) entry which is preliminary data.</text>
</comment>
<organism evidence="2 3">
    <name type="scientific">Fusobacterium animalis 11_3_2</name>
    <dbReference type="NCBI Taxonomy" id="457403"/>
    <lineage>
        <taxon>Bacteria</taxon>
        <taxon>Fusobacteriati</taxon>
        <taxon>Fusobacteriota</taxon>
        <taxon>Fusobacteriia</taxon>
        <taxon>Fusobacteriales</taxon>
        <taxon>Fusobacteriaceae</taxon>
        <taxon>Fusobacterium</taxon>
    </lineage>
</organism>
<dbReference type="PANTHER" id="PTHR34704">
    <property type="entry name" value="ATPASE"/>
    <property type="match status" value="1"/>
</dbReference>
<dbReference type="AlphaFoldDB" id="F7L3Z5"/>
<name>F7L3Z5_9FUSO</name>
<dbReference type="HOGENOM" id="CLU_075773_0_0_0"/>
<feature type="non-terminal residue" evidence="2">
    <location>
        <position position="1"/>
    </location>
</feature>
<reference evidence="2" key="1">
    <citation type="submission" date="2011-05" db="EMBL/GenBank/DDBJ databases">
        <title>The Genome Sequence of Fusobacterium sp. 11_3_2.</title>
        <authorList>
            <consortium name="The Broad Institute Genome Sequencing Platform"/>
            <person name="Earl A."/>
            <person name="Ward D."/>
            <person name="Feldgarden M."/>
            <person name="Gevers D."/>
            <person name="Sibley C.D."/>
            <person name="White A.P."/>
            <person name="Crowley S."/>
            <person name="Surette M."/>
            <person name="Strauss J.C."/>
            <person name="Ambrose C.E."/>
            <person name="Allen-Vercoe E."/>
            <person name="Young S.K."/>
            <person name="Zeng Q."/>
            <person name="Gargeya S."/>
            <person name="Fitzgerald M."/>
            <person name="Haas B."/>
            <person name="Abouelleil A."/>
            <person name="Alvarado L."/>
            <person name="Arachchi H.M."/>
            <person name="Berlin A."/>
            <person name="Brown A."/>
            <person name="Chapman S.B."/>
            <person name="Chen Z."/>
            <person name="Dunbar C."/>
            <person name="Freedman E."/>
            <person name="Gearin G."/>
            <person name="Gellesch M."/>
            <person name="Goldberg J."/>
            <person name="Griggs A."/>
            <person name="Gujja S."/>
            <person name="Heiman D."/>
            <person name="Howarth C."/>
            <person name="Larson L."/>
            <person name="Lui A."/>
            <person name="MacDonald P.J.P."/>
            <person name="Mehta T."/>
            <person name="Montmayeur A."/>
            <person name="Murphy C."/>
            <person name="Neiman D."/>
            <person name="Pearson M."/>
            <person name="Priest M."/>
            <person name="Roberts A."/>
            <person name="Saif S."/>
            <person name="Shea T."/>
            <person name="Shenoy N."/>
            <person name="Sisk P."/>
            <person name="Stolte C."/>
            <person name="Sykes S."/>
            <person name="Wortman J."/>
            <person name="Nusbaum C."/>
            <person name="Birren B."/>
        </authorList>
    </citation>
    <scope>NUCLEOTIDE SEQUENCE [LARGE SCALE GENOMIC DNA]</scope>
    <source>
        <strain evidence="2">11_3_2</strain>
    </source>
</reference>
<feature type="domain" description="DUF234" evidence="1">
    <location>
        <begin position="124"/>
        <end position="208"/>
    </location>
</feature>
<protein>
    <submittedName>
        <fullName evidence="2">ATPase</fullName>
    </submittedName>
</protein>
<accession>F7L3Z5</accession>
<sequence length="265" mass="31198">ELYSITGGVPKYILSLDRDKSALYNIENNIFDKNNYLYSEPKFLLQEEVNDLSRYFSILNAISIGHTKMSAISSYLQINAGGLSPYISKLIDLDILEKEVPITEDIENTKKVLYKIKDNYLKFWFSYVYPYQSYLEIENLTYVKNKIENEFDLYVSKIYEDLARESIWENITFPLFKVGRWWDKNTEIDIVGLGEDNKIIFGECKYSKKSIGLNILKELKDKSKKVLWNNDKREEYYILFSKSGFSKDLTELTKKESNIILKEMV</sequence>
<dbReference type="InterPro" id="IPR011335">
    <property type="entry name" value="Restrct_endonuc-II-like"/>
</dbReference>
<dbReference type="PATRIC" id="fig|457403.8.peg.2597"/>
<dbReference type="Proteomes" id="UP000004160">
    <property type="component" value="Unassembled WGS sequence"/>
</dbReference>
<dbReference type="InterPro" id="IPR004256">
    <property type="entry name" value="DUF234"/>
</dbReference>
<dbReference type="PANTHER" id="PTHR34704:SF1">
    <property type="entry name" value="ATPASE"/>
    <property type="match status" value="1"/>
</dbReference>
<dbReference type="SUPFAM" id="SSF52980">
    <property type="entry name" value="Restriction endonuclease-like"/>
    <property type="match status" value="1"/>
</dbReference>
<keyword evidence="3" id="KW-1185">Reference proteome</keyword>